<dbReference type="Proteomes" id="UP001321018">
    <property type="component" value="Unassembled WGS sequence"/>
</dbReference>
<proteinExistence type="predicted"/>
<accession>A0AAP3E569</accession>
<gene>
    <name evidence="1" type="ORF">OB960_24700</name>
</gene>
<dbReference type="RefSeq" id="WP_338006381.1">
    <property type="nucleotide sequence ID" value="NZ_JAOPKA010000032.1"/>
</dbReference>
<comment type="caution">
    <text evidence="1">The sequence shown here is derived from an EMBL/GenBank/DDBJ whole genome shotgun (WGS) entry which is preliminary data.</text>
</comment>
<protein>
    <submittedName>
        <fullName evidence="1">Uncharacterized protein</fullName>
    </submittedName>
</protein>
<dbReference type="EMBL" id="JAOPKA010000032">
    <property type="protein sequence ID" value="MCU4744574.1"/>
    <property type="molecule type" value="Genomic_DNA"/>
</dbReference>
<reference evidence="1" key="1">
    <citation type="submission" date="2022-09" db="EMBL/GenBank/DDBJ databases">
        <title>Enrichment on poylsaccharides allowed isolation of novel metabolic and taxonomic groups of Haloarchaea.</title>
        <authorList>
            <person name="Sorokin D.Y."/>
            <person name="Elcheninov A.G."/>
            <person name="Khizhniak T.V."/>
            <person name="Kolganova T.V."/>
            <person name="Kublanov I.V."/>
        </authorList>
    </citation>
    <scope>NUCLEOTIDE SEQUENCE</scope>
    <source>
        <strain evidence="1">AArc-xg1-1</strain>
    </source>
</reference>
<organism evidence="1 2">
    <name type="scientific">Natronoglomus mannanivorans</name>
    <dbReference type="NCBI Taxonomy" id="2979990"/>
    <lineage>
        <taxon>Archaea</taxon>
        <taxon>Methanobacteriati</taxon>
        <taxon>Methanobacteriota</taxon>
        <taxon>Stenosarchaea group</taxon>
        <taxon>Halobacteria</taxon>
        <taxon>Halobacteriales</taxon>
        <taxon>Natrialbaceae</taxon>
        <taxon>Natronoglomus</taxon>
    </lineage>
</organism>
<sequence length="89" mass="10246">MNDRRQDTERNDEDRIRPEEIVDSIRTAPKPVVNTRYLADRFGVSLEEMFRELDSLAADGVVEKLEVSGYLNLWELSRETDLGDDSESA</sequence>
<name>A0AAP3E569_9EURY</name>
<evidence type="ECO:0000313" key="2">
    <source>
        <dbReference type="Proteomes" id="UP001321018"/>
    </source>
</evidence>
<evidence type="ECO:0000313" key="1">
    <source>
        <dbReference type="EMBL" id="MCU4744574.1"/>
    </source>
</evidence>
<dbReference type="AlphaFoldDB" id="A0AAP3E569"/>